<dbReference type="AlphaFoldDB" id="K4QV05"/>
<dbReference type="STRING" id="1214101.BN159_0271"/>
<dbReference type="GO" id="GO:0016491">
    <property type="term" value="F:oxidoreductase activity"/>
    <property type="evidence" value="ECO:0007669"/>
    <property type="project" value="InterPro"/>
</dbReference>
<keyword evidence="3" id="KW-1185">Reference proteome</keyword>
<dbReference type="Proteomes" id="UP000008043">
    <property type="component" value="Chromosome"/>
</dbReference>
<sequence>MSGRHLPHDSGDMGKHIVILGGGTAGAMTANRLCRTYDRDECRITVVDQDDDHLYQPGLLFVPFGLAQPHHLVRSRPRQLEAAVDYKQARIERVDPDARTVHLAGGIRLSYDVLVVATGARLLPQETDGLTGPGWGEKVFTFYDLPGAAGLHDALERFDGGRVVIDVADLPVKCPVAPLEFAFLADWYFQRRGLRDRVELTYVTPLDGAFTKPVAAKALGGLLRDKGVELVTEFTLGEVDGAGGRLVSYDEREVPFDLAVVVPLHGGAEYVGRSAGLGDELDFVPVDPHTLQLPGHPEVFAIGDAAGLSASKAGSVAHFEGEVLVHNIGRFLTGRPLDASFDGHANCFVETGFHKALLIDFNYDTEPLPGHFPGLVGLPLLKESHAAHLGKLAFEWLYWHSLLPGRELPGIGSAMPERGKNHVAL</sequence>
<feature type="domain" description="FAD/NAD(P)-binding" evidence="1">
    <location>
        <begin position="16"/>
        <end position="130"/>
    </location>
</feature>
<dbReference type="PATRIC" id="fig|1214101.3.peg.270"/>
<dbReference type="HOGENOM" id="CLU_030742_5_0_11"/>
<dbReference type="InterPro" id="IPR023753">
    <property type="entry name" value="FAD/NAD-binding_dom"/>
</dbReference>
<organism evidence="2 3">
    <name type="scientific">Streptomyces davaonensis (strain DSM 101723 / JCM 4913 / KCC S-0913 / 768)</name>
    <dbReference type="NCBI Taxonomy" id="1214101"/>
    <lineage>
        <taxon>Bacteria</taxon>
        <taxon>Bacillati</taxon>
        <taxon>Actinomycetota</taxon>
        <taxon>Actinomycetes</taxon>
        <taxon>Kitasatosporales</taxon>
        <taxon>Streptomycetaceae</taxon>
        <taxon>Streptomyces</taxon>
    </lineage>
</organism>
<dbReference type="PANTHER" id="PTHR43755:SF1">
    <property type="entry name" value="FAD-DEPENDENT PYRIDINE NUCLEOTIDE-DISULPHIDE OXIDOREDUCTASE"/>
    <property type="match status" value="1"/>
</dbReference>
<evidence type="ECO:0000259" key="1">
    <source>
        <dbReference type="Pfam" id="PF07992"/>
    </source>
</evidence>
<dbReference type="InterPro" id="IPR052541">
    <property type="entry name" value="SQRD"/>
</dbReference>
<dbReference type="InterPro" id="IPR036188">
    <property type="entry name" value="FAD/NAD-bd_sf"/>
</dbReference>
<proteinExistence type="predicted"/>
<gene>
    <name evidence="2" type="ORF">BN159_0271</name>
</gene>
<dbReference type="eggNOG" id="COG0446">
    <property type="taxonomic scope" value="Bacteria"/>
</dbReference>
<dbReference type="EMBL" id="HE971709">
    <property type="protein sequence ID" value="CCK24650.1"/>
    <property type="molecule type" value="Genomic_DNA"/>
</dbReference>
<evidence type="ECO:0000313" key="3">
    <source>
        <dbReference type="Proteomes" id="UP000008043"/>
    </source>
</evidence>
<dbReference type="Pfam" id="PF07992">
    <property type="entry name" value="Pyr_redox_2"/>
    <property type="match status" value="1"/>
</dbReference>
<dbReference type="KEGG" id="sdv:BN159_0271"/>
<name>K4QV05_STRDJ</name>
<reference evidence="2 3" key="1">
    <citation type="journal article" date="2012" name="J. Bacteriol.">
        <title>Genome sequence of the bacterium Streptomyces davawensis JCM 4913 and heterologous production of the unique antibiotic roseoflavin.</title>
        <authorList>
            <person name="Jankowitsch F."/>
            <person name="Schwarz J."/>
            <person name="Ruckert C."/>
            <person name="Gust B."/>
            <person name="Szczepanowski R."/>
            <person name="Blom J."/>
            <person name="Pelzer S."/>
            <person name="Kalinowski J."/>
            <person name="Mack M."/>
        </authorList>
    </citation>
    <scope>NUCLEOTIDE SEQUENCE [LARGE SCALE GENOMIC DNA]</scope>
    <source>
        <strain evidence="3">DSM 101723 / JCM 4913 / KCC S-0913 / 768</strain>
    </source>
</reference>
<dbReference type="PANTHER" id="PTHR43755">
    <property type="match status" value="1"/>
</dbReference>
<dbReference type="SUPFAM" id="SSF51905">
    <property type="entry name" value="FAD/NAD(P)-binding domain"/>
    <property type="match status" value="2"/>
</dbReference>
<dbReference type="Gene3D" id="3.50.50.60">
    <property type="entry name" value="FAD/NAD(P)-binding domain"/>
    <property type="match status" value="2"/>
</dbReference>
<evidence type="ECO:0000313" key="2">
    <source>
        <dbReference type="EMBL" id="CCK24650.1"/>
    </source>
</evidence>
<protein>
    <submittedName>
        <fullName evidence="2">FAD-dependent pyridine nucleotide-disulfide oxidoreductase</fullName>
    </submittedName>
</protein>
<accession>K4QV05</accession>